<dbReference type="KEGG" id="amg:AMEC673_00235"/>
<feature type="signal peptide" evidence="2">
    <location>
        <begin position="1"/>
        <end position="20"/>
    </location>
</feature>
<gene>
    <name evidence="3" type="ordered locus">AMEC673_00235</name>
</gene>
<evidence type="ECO:0000256" key="2">
    <source>
        <dbReference type="SAM" id="SignalP"/>
    </source>
</evidence>
<keyword evidence="1" id="KW-0812">Transmembrane</keyword>
<keyword evidence="1" id="KW-0472">Membrane</keyword>
<accession>A0AB32ZUC4</accession>
<organism evidence="3 4">
    <name type="scientific">Alteromonas macleodii (strain English Channel 673)</name>
    <dbReference type="NCBI Taxonomy" id="1004788"/>
    <lineage>
        <taxon>Bacteria</taxon>
        <taxon>Pseudomonadati</taxon>
        <taxon>Pseudomonadota</taxon>
        <taxon>Gammaproteobacteria</taxon>
        <taxon>Alteromonadales</taxon>
        <taxon>Alteromonadaceae</taxon>
        <taxon>Alteromonas/Salinimonas group</taxon>
        <taxon>Alteromonas</taxon>
    </lineage>
</organism>
<dbReference type="EMBL" id="CP003844">
    <property type="protein sequence ID" value="AFT72753.1"/>
    <property type="molecule type" value="Genomic_DNA"/>
</dbReference>
<dbReference type="RefSeq" id="WP_014947753.1">
    <property type="nucleotide sequence ID" value="NC_018678.1"/>
</dbReference>
<evidence type="ECO:0000313" key="4">
    <source>
        <dbReference type="Proteomes" id="UP000006296"/>
    </source>
</evidence>
<dbReference type="AlphaFoldDB" id="A0AB32ZUC4"/>
<dbReference type="Proteomes" id="UP000006296">
    <property type="component" value="Chromosome"/>
</dbReference>
<keyword evidence="1" id="KW-1133">Transmembrane helix</keyword>
<sequence>MKKSIIALFAAATMVAGVNAQDGEGGSGTTGIGGVSGGMIASGVVVAGIVAGVVNNNSADAPGNGGTTPGQPTCEGDDQIVDGVCVGTTETVTVTTSGSVTKTITVPVTFTYAPTVQ</sequence>
<feature type="transmembrane region" description="Helical" evidence="1">
    <location>
        <begin position="30"/>
        <end position="54"/>
    </location>
</feature>
<protein>
    <submittedName>
        <fullName evidence="3">Uncharacterized protein</fullName>
    </submittedName>
</protein>
<reference evidence="4" key="1">
    <citation type="journal article" date="2012" name="Sci. Rep.">
        <title>Genomes of surface isolates of Alteromonas macleodii: the life of a widespread marine opportunistic copiotroph.</title>
        <authorList>
            <person name="Lopez-Perez M."/>
            <person name="Gonzaga A."/>
            <person name="Martin-Cuadrado A.B."/>
            <person name="Onyshchenko O."/>
            <person name="Ghavidel A."/>
            <person name="Ghai R."/>
            <person name="Rodriguez-Valera F."/>
        </authorList>
    </citation>
    <scope>NUCLEOTIDE SEQUENCE [LARGE SCALE GENOMIC DNA]</scope>
    <source>
        <strain evidence="4">English Channel 673</strain>
    </source>
</reference>
<evidence type="ECO:0000313" key="3">
    <source>
        <dbReference type="EMBL" id="AFT72753.1"/>
    </source>
</evidence>
<keyword evidence="2" id="KW-0732">Signal</keyword>
<feature type="chain" id="PRO_5044273819" evidence="2">
    <location>
        <begin position="21"/>
        <end position="117"/>
    </location>
</feature>
<name>A0AB32ZUC4_ALTME</name>
<evidence type="ECO:0000256" key="1">
    <source>
        <dbReference type="SAM" id="Phobius"/>
    </source>
</evidence>
<proteinExistence type="predicted"/>